<evidence type="ECO:0000256" key="5">
    <source>
        <dbReference type="ARBA" id="ARBA00023004"/>
    </source>
</evidence>
<feature type="compositionally biased region" description="Polar residues" evidence="8">
    <location>
        <begin position="27"/>
        <end position="38"/>
    </location>
</feature>
<dbReference type="PIRSF" id="PIRSF000025">
    <property type="entry name" value="Cytc_Bsub_c550"/>
    <property type="match status" value="1"/>
</dbReference>
<evidence type="ECO:0000256" key="3">
    <source>
        <dbReference type="ARBA" id="ARBA00022723"/>
    </source>
</evidence>
<evidence type="ECO:0000313" key="12">
    <source>
        <dbReference type="Proteomes" id="UP000198661"/>
    </source>
</evidence>
<dbReference type="PROSITE" id="PS51007">
    <property type="entry name" value="CYTC"/>
    <property type="match status" value="1"/>
</dbReference>
<feature type="chain" id="PRO_5039450268" evidence="9">
    <location>
        <begin position="24"/>
        <end position="127"/>
    </location>
</feature>
<evidence type="ECO:0000256" key="7">
    <source>
        <dbReference type="PIRSR" id="PIRSR000025-2"/>
    </source>
</evidence>
<comment type="PTM">
    <text evidence="6">Binds 1 heme c group covalently per subunit.</text>
</comment>
<protein>
    <submittedName>
        <fullName evidence="11">Cytochrome c551</fullName>
    </submittedName>
</protein>
<evidence type="ECO:0000256" key="2">
    <source>
        <dbReference type="ARBA" id="ARBA00022617"/>
    </source>
</evidence>
<keyword evidence="1" id="KW-0813">Transport</keyword>
<dbReference type="InterPro" id="IPR009056">
    <property type="entry name" value="Cyt_c-like_dom"/>
</dbReference>
<evidence type="ECO:0000256" key="9">
    <source>
        <dbReference type="SAM" id="SignalP"/>
    </source>
</evidence>
<evidence type="ECO:0000256" key="8">
    <source>
        <dbReference type="SAM" id="MobiDB-lite"/>
    </source>
</evidence>
<evidence type="ECO:0000259" key="10">
    <source>
        <dbReference type="PROSITE" id="PS51007"/>
    </source>
</evidence>
<keyword evidence="2 6" id="KW-0349">Heme</keyword>
<evidence type="ECO:0000256" key="4">
    <source>
        <dbReference type="ARBA" id="ARBA00022982"/>
    </source>
</evidence>
<evidence type="ECO:0000313" key="11">
    <source>
        <dbReference type="EMBL" id="SFG47258.1"/>
    </source>
</evidence>
<accession>A0A1I2S378</accession>
<dbReference type="PANTHER" id="PTHR37823">
    <property type="entry name" value="CYTOCHROME C-553-LIKE"/>
    <property type="match status" value="1"/>
</dbReference>
<dbReference type="SUPFAM" id="SSF46626">
    <property type="entry name" value="Cytochrome c"/>
    <property type="match status" value="1"/>
</dbReference>
<reference evidence="11 12" key="1">
    <citation type="submission" date="2016-10" db="EMBL/GenBank/DDBJ databases">
        <authorList>
            <person name="de Groot N.N."/>
        </authorList>
    </citation>
    <scope>NUCLEOTIDE SEQUENCE [LARGE SCALE GENOMIC DNA]</scope>
    <source>
        <strain evidence="11 12">DSM 44945</strain>
    </source>
</reference>
<dbReference type="Pfam" id="PF13442">
    <property type="entry name" value="Cytochrome_CBB3"/>
    <property type="match status" value="1"/>
</dbReference>
<feature type="binding site" description="axial binding residue" evidence="7">
    <location>
        <position position="105"/>
    </location>
    <ligand>
        <name>heme c</name>
        <dbReference type="ChEBI" id="CHEBI:61717"/>
    </ligand>
    <ligandPart>
        <name>Fe</name>
        <dbReference type="ChEBI" id="CHEBI:18248"/>
    </ligandPart>
</feature>
<gene>
    <name evidence="11" type="ORF">SAMN04488025_13721</name>
</gene>
<keyword evidence="12" id="KW-1185">Reference proteome</keyword>
<feature type="region of interest" description="Disordered" evidence="8">
    <location>
        <begin position="100"/>
        <end position="127"/>
    </location>
</feature>
<feature type="region of interest" description="Disordered" evidence="8">
    <location>
        <begin position="22"/>
        <end position="51"/>
    </location>
</feature>
<proteinExistence type="predicted"/>
<feature type="signal peptide" evidence="9">
    <location>
        <begin position="1"/>
        <end position="23"/>
    </location>
</feature>
<dbReference type="PROSITE" id="PS51257">
    <property type="entry name" value="PROKAR_LIPOPROTEIN"/>
    <property type="match status" value="1"/>
</dbReference>
<name>A0A1I2S378_9BACL</name>
<feature type="binding site" description="axial binding residue" evidence="7">
    <location>
        <position position="70"/>
    </location>
    <ligand>
        <name>heme c</name>
        <dbReference type="ChEBI" id="CHEBI:61717"/>
    </ligand>
    <ligandPart>
        <name>Fe</name>
        <dbReference type="ChEBI" id="CHEBI:18248"/>
    </ligandPart>
</feature>
<dbReference type="PANTHER" id="PTHR37823:SF4">
    <property type="entry name" value="MENAQUINOL-CYTOCHROME C REDUCTASE CYTOCHROME B_C SUBUNIT"/>
    <property type="match status" value="1"/>
</dbReference>
<dbReference type="Proteomes" id="UP000198661">
    <property type="component" value="Unassembled WGS sequence"/>
</dbReference>
<dbReference type="Gene3D" id="1.10.760.10">
    <property type="entry name" value="Cytochrome c-like domain"/>
    <property type="match status" value="1"/>
</dbReference>
<keyword evidence="4" id="KW-0249">Electron transport</keyword>
<evidence type="ECO:0000256" key="6">
    <source>
        <dbReference type="PIRSR" id="PIRSR000025-1"/>
    </source>
</evidence>
<keyword evidence="9" id="KW-0732">Signal</keyword>
<evidence type="ECO:0000256" key="1">
    <source>
        <dbReference type="ARBA" id="ARBA00022448"/>
    </source>
</evidence>
<dbReference type="InterPro" id="IPR012218">
    <property type="entry name" value="Cyt_c_BACSU-c550-type"/>
</dbReference>
<dbReference type="GO" id="GO:0020037">
    <property type="term" value="F:heme binding"/>
    <property type="evidence" value="ECO:0007669"/>
    <property type="project" value="InterPro"/>
</dbReference>
<dbReference type="AlphaFoldDB" id="A0A1I2S378"/>
<dbReference type="InterPro" id="IPR036909">
    <property type="entry name" value="Cyt_c-like_dom_sf"/>
</dbReference>
<organism evidence="11 12">
    <name type="scientific">Planifilum fulgidum</name>
    <dbReference type="NCBI Taxonomy" id="201973"/>
    <lineage>
        <taxon>Bacteria</taxon>
        <taxon>Bacillati</taxon>
        <taxon>Bacillota</taxon>
        <taxon>Bacilli</taxon>
        <taxon>Bacillales</taxon>
        <taxon>Thermoactinomycetaceae</taxon>
        <taxon>Planifilum</taxon>
    </lineage>
</organism>
<dbReference type="RefSeq" id="WP_245752305.1">
    <property type="nucleotide sequence ID" value="NZ_FOOK01000037.1"/>
</dbReference>
<dbReference type="STRING" id="201973.SAMN04488025_13721"/>
<dbReference type="EMBL" id="FOOK01000037">
    <property type="protein sequence ID" value="SFG47258.1"/>
    <property type="molecule type" value="Genomic_DNA"/>
</dbReference>
<feature type="binding site" description="covalent" evidence="6">
    <location>
        <position position="69"/>
    </location>
    <ligand>
        <name>heme c</name>
        <dbReference type="ChEBI" id="CHEBI:61717"/>
    </ligand>
</feature>
<feature type="binding site" description="covalent" evidence="6">
    <location>
        <position position="66"/>
    </location>
    <ligand>
        <name>heme c</name>
        <dbReference type="ChEBI" id="CHEBI:61717"/>
    </ligand>
</feature>
<feature type="domain" description="Cytochrome c" evidence="10">
    <location>
        <begin position="46"/>
        <end position="127"/>
    </location>
</feature>
<keyword evidence="3 7" id="KW-0479">Metal-binding</keyword>
<dbReference type="InterPro" id="IPR051811">
    <property type="entry name" value="Cytochrome_c550/c551-like"/>
</dbReference>
<dbReference type="GO" id="GO:0009055">
    <property type="term" value="F:electron transfer activity"/>
    <property type="evidence" value="ECO:0007669"/>
    <property type="project" value="InterPro"/>
</dbReference>
<sequence length="127" mass="13432">MSNRWWKRMLVGGALLWVLTGCGGGTDQETQPSDQGETPAQEETAPDAGDGAAVDAEVKAVYDNNCASCHGANLEGGFGPALTNTGSKYSKEEIDDIIKNGKGQMPAQTQLSDAERESLSAWLAEQK</sequence>
<dbReference type="GO" id="GO:0005506">
    <property type="term" value="F:iron ion binding"/>
    <property type="evidence" value="ECO:0007669"/>
    <property type="project" value="InterPro"/>
</dbReference>
<keyword evidence="5 7" id="KW-0408">Iron</keyword>
<dbReference type="GO" id="GO:0016020">
    <property type="term" value="C:membrane"/>
    <property type="evidence" value="ECO:0007669"/>
    <property type="project" value="InterPro"/>
</dbReference>